<sequence>MRILTDANQPTKMKITSSFFKLLSVTLLWLLFASFIENSADNTILPSEPQTLEFNVDGLYFAEFYDYIFRGHFEEITMEREDMEFLLIFGQYLRAYGGRCAAYLPSDKVEIMDQVCATEEVTRDGFGTEISRVCVRYEWVGSGLYARPDLYKAKMEVEDIQRSDGLRTTMQMILDPNAMGNSVDMIHKTKGLQNDMVQLFRLNPCDSPGLRRFEENLKRFALN</sequence>
<accession>A0A7X2ZXD3</accession>
<dbReference type="AlphaFoldDB" id="A0A7X2ZXD3"/>
<evidence type="ECO:0000313" key="2">
    <source>
        <dbReference type="Proteomes" id="UP000540519"/>
    </source>
</evidence>
<dbReference type="EMBL" id="RCNR01000068">
    <property type="protein sequence ID" value="MUH38132.1"/>
    <property type="molecule type" value="Genomic_DNA"/>
</dbReference>
<comment type="caution">
    <text evidence="1">The sequence shown here is derived from an EMBL/GenBank/DDBJ whole genome shotgun (WGS) entry which is preliminary data.</text>
</comment>
<organism evidence="1 2">
    <name type="scientific">Zobellia amurskyensis</name>
    <dbReference type="NCBI Taxonomy" id="248905"/>
    <lineage>
        <taxon>Bacteria</taxon>
        <taxon>Pseudomonadati</taxon>
        <taxon>Bacteroidota</taxon>
        <taxon>Flavobacteriia</taxon>
        <taxon>Flavobacteriales</taxon>
        <taxon>Flavobacteriaceae</taxon>
        <taxon>Zobellia</taxon>
    </lineage>
</organism>
<protein>
    <submittedName>
        <fullName evidence="1">Uncharacterized protein</fullName>
    </submittedName>
</protein>
<dbReference type="Proteomes" id="UP000540519">
    <property type="component" value="Unassembled WGS sequence"/>
</dbReference>
<gene>
    <name evidence="1" type="ORF">D9O36_19955</name>
</gene>
<name>A0A7X2ZXD3_9FLAO</name>
<evidence type="ECO:0000313" key="1">
    <source>
        <dbReference type="EMBL" id="MUH38132.1"/>
    </source>
</evidence>
<keyword evidence="2" id="KW-1185">Reference proteome</keyword>
<reference evidence="1 2" key="1">
    <citation type="journal article" date="2019" name="Mar. Drugs">
        <title>Comparative Genomics and CAZyme Genome Repertoires of Marine Zobellia amurskyensis KMM 3526(T) and Zobellia laminariae KMM 3676(T).</title>
        <authorList>
            <person name="Chernysheva N."/>
            <person name="Bystritskaya E."/>
            <person name="Stenkova A."/>
            <person name="Golovkin I."/>
            <person name="Nedashkovskaya O."/>
            <person name="Isaeva M."/>
        </authorList>
    </citation>
    <scope>NUCLEOTIDE SEQUENCE [LARGE SCALE GENOMIC DNA]</scope>
    <source>
        <strain evidence="1 2">KMM 3526</strain>
    </source>
</reference>
<proteinExistence type="predicted"/>